<evidence type="ECO:0000313" key="4">
    <source>
        <dbReference type="EMBL" id="PQO26118.1"/>
    </source>
</evidence>
<feature type="domain" description="Dienelactone hydrolase" evidence="3">
    <location>
        <begin position="107"/>
        <end position="242"/>
    </location>
</feature>
<dbReference type="RefSeq" id="WP_105357874.1">
    <property type="nucleotide sequence ID" value="NZ_PUIA01000069.1"/>
</dbReference>
<dbReference type="Proteomes" id="UP000240009">
    <property type="component" value="Unassembled WGS sequence"/>
</dbReference>
<feature type="chain" id="PRO_5015517818" evidence="2">
    <location>
        <begin position="21"/>
        <end position="356"/>
    </location>
</feature>
<keyword evidence="2" id="KW-0732">Signal</keyword>
<proteinExistence type="predicted"/>
<dbReference type="Pfam" id="PF01738">
    <property type="entry name" value="DLH"/>
    <property type="match status" value="1"/>
</dbReference>
<evidence type="ECO:0000259" key="3">
    <source>
        <dbReference type="Pfam" id="PF01738"/>
    </source>
</evidence>
<dbReference type="PANTHER" id="PTHR22946:SF9">
    <property type="entry name" value="POLYKETIDE TRANSFERASE AF380"/>
    <property type="match status" value="1"/>
</dbReference>
<feature type="signal peptide" evidence="2">
    <location>
        <begin position="1"/>
        <end position="20"/>
    </location>
</feature>
<dbReference type="EMBL" id="PUIA01000069">
    <property type="protein sequence ID" value="PQO26118.1"/>
    <property type="molecule type" value="Genomic_DNA"/>
</dbReference>
<dbReference type="PANTHER" id="PTHR22946">
    <property type="entry name" value="DIENELACTONE HYDROLASE DOMAIN-CONTAINING PROTEIN-RELATED"/>
    <property type="match status" value="1"/>
</dbReference>
<dbReference type="OrthoDB" id="3668964at2"/>
<comment type="caution">
    <text evidence="4">The sequence shown here is derived from an EMBL/GenBank/DDBJ whole genome shotgun (WGS) entry which is preliminary data.</text>
</comment>
<dbReference type="InterPro" id="IPR050261">
    <property type="entry name" value="FrsA_esterase"/>
</dbReference>
<dbReference type="InterPro" id="IPR002925">
    <property type="entry name" value="Dienelactn_hydro"/>
</dbReference>
<organism evidence="4 5">
    <name type="scientific">Blastopirellula marina</name>
    <dbReference type="NCBI Taxonomy" id="124"/>
    <lineage>
        <taxon>Bacteria</taxon>
        <taxon>Pseudomonadati</taxon>
        <taxon>Planctomycetota</taxon>
        <taxon>Planctomycetia</taxon>
        <taxon>Pirellulales</taxon>
        <taxon>Pirellulaceae</taxon>
        <taxon>Blastopirellula</taxon>
    </lineage>
</organism>
<gene>
    <name evidence="4" type="ORF">C5Y96_21965</name>
</gene>
<keyword evidence="1" id="KW-0378">Hydrolase</keyword>
<dbReference type="Gene3D" id="3.40.50.1820">
    <property type="entry name" value="alpha/beta hydrolase"/>
    <property type="match status" value="1"/>
</dbReference>
<dbReference type="GO" id="GO:0052689">
    <property type="term" value="F:carboxylic ester hydrolase activity"/>
    <property type="evidence" value="ECO:0007669"/>
    <property type="project" value="UniProtKB-ARBA"/>
</dbReference>
<evidence type="ECO:0000256" key="1">
    <source>
        <dbReference type="ARBA" id="ARBA00022801"/>
    </source>
</evidence>
<reference evidence="4 5" key="1">
    <citation type="submission" date="2018-02" db="EMBL/GenBank/DDBJ databases">
        <title>Comparative genomes isolates from brazilian mangrove.</title>
        <authorList>
            <person name="Araujo J.E."/>
            <person name="Taketani R.G."/>
            <person name="Silva M.C.P."/>
            <person name="Loureco M.V."/>
            <person name="Andreote F.D."/>
        </authorList>
    </citation>
    <scope>NUCLEOTIDE SEQUENCE [LARGE SCALE GENOMIC DNA]</scope>
    <source>
        <strain evidence="4 5">HEX-2 MGV</strain>
    </source>
</reference>
<evidence type="ECO:0000313" key="5">
    <source>
        <dbReference type="Proteomes" id="UP000240009"/>
    </source>
</evidence>
<protein>
    <submittedName>
        <fullName evidence="4">Sialidase</fullName>
    </submittedName>
</protein>
<dbReference type="AlphaFoldDB" id="A0A2S8F1R5"/>
<accession>A0A2S8F1R5</accession>
<dbReference type="InterPro" id="IPR029058">
    <property type="entry name" value="AB_hydrolase_fold"/>
</dbReference>
<dbReference type="SUPFAM" id="SSF53474">
    <property type="entry name" value="alpha/beta-Hydrolases"/>
    <property type="match status" value="1"/>
</dbReference>
<name>A0A2S8F1R5_9BACT</name>
<sequence>MIRYLISLLFCALSLSSLVADEVPWLAEVNTPPAELLATEQIGHPEAFVRQAWPQQHTKIRDQWKAFLGAYSFPDLPLRMETLKEERLEHCTRRLIRYQAEPGRMVRAYVLIPHDHADEKLPAIVAFHGTNPRTFDKLVGLDAEPERHMGLRLAEQGFVVICPENFLWEKDSYKASTEAALKNHPSSKGMAVMLADGMRAVDVLLRFDNVDPQRIGAYGHSLGAKEAFYLIAMDDRIRAAVASEGGIEIGFSNWDAVWYLGSDVKQAGFERKHEELVSLIAGRPFLVLGGETGRGCADGERSWPALYHGHEIWKACWPEPVRIGLLNHGQGHSLPWNAGEKAIQWLTAYVAKRAAE</sequence>
<evidence type="ECO:0000256" key="2">
    <source>
        <dbReference type="SAM" id="SignalP"/>
    </source>
</evidence>